<dbReference type="InterPro" id="IPR025948">
    <property type="entry name" value="HTH-like_dom"/>
</dbReference>
<dbReference type="GO" id="GO:0003676">
    <property type="term" value="F:nucleic acid binding"/>
    <property type="evidence" value="ECO:0007669"/>
    <property type="project" value="InterPro"/>
</dbReference>
<dbReference type="InterPro" id="IPR001584">
    <property type="entry name" value="Integrase_cat-core"/>
</dbReference>
<dbReference type="GO" id="GO:0015074">
    <property type="term" value="P:DNA integration"/>
    <property type="evidence" value="ECO:0007669"/>
    <property type="project" value="InterPro"/>
</dbReference>
<comment type="function">
    <text evidence="1">Involved in the transposition of the insertion sequence.</text>
</comment>
<dbReference type="EMBL" id="JAFLCK010000018">
    <property type="protein sequence ID" value="MBN8661242.1"/>
    <property type="molecule type" value="Genomic_DNA"/>
</dbReference>
<dbReference type="AlphaFoldDB" id="A0A8J7PH09"/>
<name>A0A8J7PH09_9BACT</name>
<evidence type="ECO:0000313" key="4">
    <source>
        <dbReference type="Proteomes" id="UP000664277"/>
    </source>
</evidence>
<dbReference type="Gene3D" id="3.30.420.10">
    <property type="entry name" value="Ribonuclease H-like superfamily/Ribonuclease H"/>
    <property type="match status" value="1"/>
</dbReference>
<dbReference type="PANTHER" id="PTHR47515">
    <property type="entry name" value="LOW CALCIUM RESPONSE LOCUS PROTEIN T"/>
    <property type="match status" value="1"/>
</dbReference>
<gene>
    <name evidence="3" type="ORF">J0M35_12820</name>
</gene>
<dbReference type="SUPFAM" id="SSF53098">
    <property type="entry name" value="Ribonuclease H-like"/>
    <property type="match status" value="1"/>
</dbReference>
<dbReference type="Pfam" id="PF13276">
    <property type="entry name" value="HTH_21"/>
    <property type="match status" value="1"/>
</dbReference>
<dbReference type="Proteomes" id="UP000664277">
    <property type="component" value="Unassembled WGS sequence"/>
</dbReference>
<evidence type="ECO:0000259" key="2">
    <source>
        <dbReference type="PROSITE" id="PS50994"/>
    </source>
</evidence>
<comment type="caution">
    <text evidence="3">The sequence shown here is derived from an EMBL/GenBank/DDBJ whole genome shotgun (WGS) entry which is preliminary data.</text>
</comment>
<proteinExistence type="predicted"/>
<organism evidence="3 4">
    <name type="scientific">Candidatus Obscuribacter phosphatis</name>
    <dbReference type="NCBI Taxonomy" id="1906157"/>
    <lineage>
        <taxon>Bacteria</taxon>
        <taxon>Bacillati</taxon>
        <taxon>Candidatus Melainabacteria</taxon>
        <taxon>Candidatus Obscuribacterales</taxon>
        <taxon>Candidatus Obscuribacteraceae</taxon>
        <taxon>Candidatus Obscuribacter</taxon>
    </lineage>
</organism>
<evidence type="ECO:0000313" key="3">
    <source>
        <dbReference type="EMBL" id="MBN8661242.1"/>
    </source>
</evidence>
<dbReference type="NCBIfam" id="NF033516">
    <property type="entry name" value="transpos_IS3"/>
    <property type="match status" value="1"/>
</dbReference>
<dbReference type="InterPro" id="IPR012337">
    <property type="entry name" value="RNaseH-like_sf"/>
</dbReference>
<dbReference type="InterPro" id="IPR036397">
    <property type="entry name" value="RNaseH_sf"/>
</dbReference>
<accession>A0A8J7PH09</accession>
<dbReference type="PANTHER" id="PTHR47515:SF1">
    <property type="entry name" value="BLR2054 PROTEIN"/>
    <property type="match status" value="1"/>
</dbReference>
<sequence>MARSTHRYTAKKAADPVLAERIKAIAGDRPRFGYKRICLLIRAEGTKVNHKRVYRIYRDLNLAVRKRGRRKYHWGRRTPKETPLAPNDRWSMDFTSDTLSDGRRFRTLNIIDDFSRECLEIEVSRSIPGKRVIAVLERLRWQRGLPKEIVVDNGPEFTCIDMIMWACNNRVNLHFIEPGKPIQNAFVESFNGRFRDECLNQYWFTSIEDAATLISKWKHDYNALRPHSALGNMTPLQFRLAAKEANPLLKENKLDLTGNIKLAAVS</sequence>
<dbReference type="Pfam" id="PF13683">
    <property type="entry name" value="rve_3"/>
    <property type="match status" value="1"/>
</dbReference>
<reference evidence="3" key="1">
    <citation type="submission" date="2021-02" db="EMBL/GenBank/DDBJ databases">
        <title>Genome-Resolved Metagenomics of a Microbial Community Performing Photosynthetic Biological Nutrient Removal.</title>
        <authorList>
            <person name="Mcdaniel E.A."/>
        </authorList>
    </citation>
    <scope>NUCLEOTIDE SEQUENCE</scope>
    <source>
        <strain evidence="3">UWPOB_OBS1</strain>
    </source>
</reference>
<feature type="domain" description="Integrase catalytic" evidence="2">
    <location>
        <begin position="82"/>
        <end position="243"/>
    </location>
</feature>
<protein>
    <submittedName>
        <fullName evidence="3">IS3 family transposase</fullName>
    </submittedName>
</protein>
<dbReference type="InterPro" id="IPR048020">
    <property type="entry name" value="Transpos_IS3"/>
</dbReference>
<evidence type="ECO:0000256" key="1">
    <source>
        <dbReference type="ARBA" id="ARBA00002286"/>
    </source>
</evidence>
<dbReference type="PROSITE" id="PS50994">
    <property type="entry name" value="INTEGRASE"/>
    <property type="match status" value="1"/>
</dbReference>